<feature type="coiled-coil region" evidence="1">
    <location>
        <begin position="13"/>
        <end position="68"/>
    </location>
</feature>
<dbReference type="InterPro" id="IPR013321">
    <property type="entry name" value="Arc_rbn_hlx_hlx"/>
</dbReference>
<dbReference type="InParanoid" id="A0A554MV22"/>
<comment type="caution">
    <text evidence="3">The sequence shown here is derived from an EMBL/GenBank/DDBJ whole genome shotgun (WGS) entry which is preliminary data.</text>
</comment>
<dbReference type="InterPro" id="IPR010985">
    <property type="entry name" value="Ribbon_hlx_hlx"/>
</dbReference>
<organism evidence="3 4">
    <name type="scientific">Haloglomus irregulare</name>
    <dbReference type="NCBI Taxonomy" id="2234134"/>
    <lineage>
        <taxon>Archaea</taxon>
        <taxon>Methanobacteriati</taxon>
        <taxon>Methanobacteriota</taxon>
        <taxon>Stenosarchaea group</taxon>
        <taxon>Halobacteria</taxon>
        <taxon>Halobacteriales</taxon>
        <taxon>Natronomonadaceae</taxon>
        <taxon>Haloglomus</taxon>
    </lineage>
</organism>
<dbReference type="InterPro" id="IPR002145">
    <property type="entry name" value="CopG"/>
</dbReference>
<dbReference type="AlphaFoldDB" id="A0A554MV22"/>
<protein>
    <recommendedName>
        <fullName evidence="2">Ribbon-helix-helix protein CopG domain-containing protein</fullName>
    </recommendedName>
</protein>
<dbReference type="RefSeq" id="WP_144263385.1">
    <property type="nucleotide sequence ID" value="NZ_QMDX01000019.1"/>
</dbReference>
<dbReference type="Pfam" id="PF01402">
    <property type="entry name" value="RHH_1"/>
    <property type="match status" value="1"/>
</dbReference>
<reference evidence="3 4" key="1">
    <citation type="submission" date="2018-06" db="EMBL/GenBank/DDBJ databases">
        <title>Natronomonas sp. F16-60 a new haloarchaeon isolated from a solar saltern of Isla Cristina, Huelva, Spain.</title>
        <authorList>
            <person name="Duran-Viseras A."/>
            <person name="Sanchez-Porro C."/>
            <person name="Ventosa A."/>
        </authorList>
    </citation>
    <scope>NUCLEOTIDE SEQUENCE [LARGE SCALE GENOMIC DNA]</scope>
    <source>
        <strain evidence="3 4">F16-60</strain>
    </source>
</reference>
<dbReference type="EMBL" id="QMDX01000019">
    <property type="protein sequence ID" value="TSD08974.1"/>
    <property type="molecule type" value="Genomic_DNA"/>
</dbReference>
<accession>A0A554MV22</accession>
<evidence type="ECO:0000256" key="1">
    <source>
        <dbReference type="SAM" id="Coils"/>
    </source>
</evidence>
<dbReference type="SUPFAM" id="SSF47598">
    <property type="entry name" value="Ribbon-helix-helix"/>
    <property type="match status" value="1"/>
</dbReference>
<dbReference type="Gene3D" id="1.10.1220.10">
    <property type="entry name" value="Met repressor-like"/>
    <property type="match status" value="1"/>
</dbReference>
<proteinExistence type="predicted"/>
<name>A0A554MV22_9EURY</name>
<dbReference type="GO" id="GO:0006355">
    <property type="term" value="P:regulation of DNA-templated transcription"/>
    <property type="evidence" value="ECO:0007669"/>
    <property type="project" value="InterPro"/>
</dbReference>
<evidence type="ECO:0000313" key="4">
    <source>
        <dbReference type="Proteomes" id="UP000319894"/>
    </source>
</evidence>
<evidence type="ECO:0000259" key="2">
    <source>
        <dbReference type="Pfam" id="PF01402"/>
    </source>
</evidence>
<evidence type="ECO:0000313" key="3">
    <source>
        <dbReference type="EMBL" id="TSD08974.1"/>
    </source>
</evidence>
<keyword evidence="1" id="KW-0175">Coiled coil</keyword>
<keyword evidence="4" id="KW-1185">Reference proteome</keyword>
<sequence>MEQITVRLPGELLAELEAEADDAGVSRSEYMREVLRTREHTDALRDRIADKEARIDQLEAQLARRSQVEEQIEALPDKLRETQPSYQERRQRLLDEASLAQRLKWKLTGVPVGQGVNGQQ</sequence>
<feature type="domain" description="Ribbon-helix-helix protein CopG" evidence="2">
    <location>
        <begin position="3"/>
        <end position="37"/>
    </location>
</feature>
<gene>
    <name evidence="3" type="ORF">DP107_17345</name>
</gene>
<dbReference type="Proteomes" id="UP000319894">
    <property type="component" value="Unassembled WGS sequence"/>
</dbReference>